<dbReference type="InterPro" id="IPR012702">
    <property type="entry name" value="CP_lyase_PhnF"/>
</dbReference>
<evidence type="ECO:0000256" key="3">
    <source>
        <dbReference type="ARBA" id="ARBA00023163"/>
    </source>
</evidence>
<evidence type="ECO:0000256" key="1">
    <source>
        <dbReference type="ARBA" id="ARBA00023015"/>
    </source>
</evidence>
<evidence type="ECO:0000313" key="6">
    <source>
        <dbReference type="Proteomes" id="UP001242480"/>
    </source>
</evidence>
<keyword evidence="3" id="KW-0804">Transcription</keyword>
<dbReference type="Gene3D" id="1.10.10.10">
    <property type="entry name" value="Winged helix-like DNA-binding domain superfamily/Winged helix DNA-binding domain"/>
    <property type="match status" value="1"/>
</dbReference>
<dbReference type="PANTHER" id="PTHR44846:SF1">
    <property type="entry name" value="MANNOSYL-D-GLYCERATE TRANSPORT_METABOLISM SYSTEM REPRESSOR MNGR-RELATED"/>
    <property type="match status" value="1"/>
</dbReference>
<keyword evidence="6" id="KW-1185">Reference proteome</keyword>
<dbReference type="InterPro" id="IPR050679">
    <property type="entry name" value="Bact_HTH_transcr_reg"/>
</dbReference>
<dbReference type="SUPFAM" id="SSF46785">
    <property type="entry name" value="Winged helix' DNA-binding domain"/>
    <property type="match status" value="1"/>
</dbReference>
<dbReference type="Pfam" id="PF07702">
    <property type="entry name" value="UTRA"/>
    <property type="match status" value="1"/>
</dbReference>
<dbReference type="PRINTS" id="PR00035">
    <property type="entry name" value="HTHGNTR"/>
</dbReference>
<sequence>MTSTPSTHAEAGARRGDGVLARGDGVAAWRQIADEIEAEIAAGLLPAGTQLPTEAQLAARFGVNRHTVRRAIGELAARGLVRATQGRGTFVEGGRVPYPIGARTRFSENVARAGHAAGGDLLEAGTVAATAETAAMLRLAPGTPVLRTRIKRFVDGVPVSIATSHMPLPRFAGFVEAFGRTGAITPALAACGVADYRQGESRVSARIASAAEAAELDLAPGRVLMVITGCNVDMDGVPIKAGQTLFAADRMEFVVEP</sequence>
<accession>A0ABU0JAB6</accession>
<dbReference type="Gene3D" id="3.40.1410.10">
    <property type="entry name" value="Chorismate lyase-like"/>
    <property type="match status" value="1"/>
</dbReference>
<evidence type="ECO:0000313" key="5">
    <source>
        <dbReference type="EMBL" id="MDQ0471207.1"/>
    </source>
</evidence>
<dbReference type="InterPro" id="IPR036390">
    <property type="entry name" value="WH_DNA-bd_sf"/>
</dbReference>
<dbReference type="InterPro" id="IPR000524">
    <property type="entry name" value="Tscrpt_reg_HTH_GntR"/>
</dbReference>
<dbReference type="SMART" id="SM00345">
    <property type="entry name" value="HTH_GNTR"/>
    <property type="match status" value="1"/>
</dbReference>
<evidence type="ECO:0000259" key="4">
    <source>
        <dbReference type="PROSITE" id="PS50949"/>
    </source>
</evidence>
<proteinExistence type="predicted"/>
<name>A0ABU0JAB6_9HYPH</name>
<evidence type="ECO:0000256" key="2">
    <source>
        <dbReference type="ARBA" id="ARBA00023125"/>
    </source>
</evidence>
<keyword evidence="1" id="KW-0805">Transcription regulation</keyword>
<organism evidence="5 6">
    <name type="scientific">Labrys wisconsinensis</name>
    <dbReference type="NCBI Taxonomy" id="425677"/>
    <lineage>
        <taxon>Bacteria</taxon>
        <taxon>Pseudomonadati</taxon>
        <taxon>Pseudomonadota</taxon>
        <taxon>Alphaproteobacteria</taxon>
        <taxon>Hyphomicrobiales</taxon>
        <taxon>Xanthobacteraceae</taxon>
        <taxon>Labrys</taxon>
    </lineage>
</organism>
<feature type="domain" description="HTH gntR-type" evidence="4">
    <location>
        <begin position="26"/>
        <end position="94"/>
    </location>
</feature>
<reference evidence="5 6" key="1">
    <citation type="submission" date="2023-07" db="EMBL/GenBank/DDBJ databases">
        <title>Genomic Encyclopedia of Type Strains, Phase IV (KMG-IV): sequencing the most valuable type-strain genomes for metagenomic binning, comparative biology and taxonomic classification.</title>
        <authorList>
            <person name="Goeker M."/>
        </authorList>
    </citation>
    <scope>NUCLEOTIDE SEQUENCE [LARGE SCALE GENOMIC DNA]</scope>
    <source>
        <strain evidence="5 6">DSM 19619</strain>
    </source>
</reference>
<comment type="caution">
    <text evidence="5">The sequence shown here is derived from an EMBL/GenBank/DDBJ whole genome shotgun (WGS) entry which is preliminary data.</text>
</comment>
<dbReference type="CDD" id="cd07377">
    <property type="entry name" value="WHTH_GntR"/>
    <property type="match status" value="1"/>
</dbReference>
<gene>
    <name evidence="5" type="ORF">QO011_004230</name>
</gene>
<dbReference type="PROSITE" id="PS50949">
    <property type="entry name" value="HTH_GNTR"/>
    <property type="match status" value="1"/>
</dbReference>
<dbReference type="InterPro" id="IPR028978">
    <property type="entry name" value="Chorismate_lyase_/UTRA_dom_sf"/>
</dbReference>
<dbReference type="EMBL" id="JAUSVX010000008">
    <property type="protein sequence ID" value="MDQ0471207.1"/>
    <property type="molecule type" value="Genomic_DNA"/>
</dbReference>
<dbReference type="Pfam" id="PF00392">
    <property type="entry name" value="GntR"/>
    <property type="match status" value="1"/>
</dbReference>
<dbReference type="PANTHER" id="PTHR44846">
    <property type="entry name" value="MANNOSYL-D-GLYCERATE TRANSPORT/METABOLISM SYSTEM REPRESSOR MNGR-RELATED"/>
    <property type="match status" value="1"/>
</dbReference>
<dbReference type="SMART" id="SM00866">
    <property type="entry name" value="UTRA"/>
    <property type="match status" value="1"/>
</dbReference>
<dbReference type="RefSeq" id="WP_307275940.1">
    <property type="nucleotide sequence ID" value="NZ_JAUSVX010000008.1"/>
</dbReference>
<dbReference type="InterPro" id="IPR011663">
    <property type="entry name" value="UTRA"/>
</dbReference>
<keyword evidence="2" id="KW-0238">DNA-binding</keyword>
<protein>
    <submittedName>
        <fullName evidence="5">GntR family phosphonate transport system transcriptional regulator</fullName>
    </submittedName>
</protein>
<dbReference type="NCBIfam" id="TIGR02325">
    <property type="entry name" value="C_P_lyase_phnF"/>
    <property type="match status" value="1"/>
</dbReference>
<dbReference type="Proteomes" id="UP001242480">
    <property type="component" value="Unassembled WGS sequence"/>
</dbReference>
<dbReference type="InterPro" id="IPR036388">
    <property type="entry name" value="WH-like_DNA-bd_sf"/>
</dbReference>
<dbReference type="SUPFAM" id="SSF64288">
    <property type="entry name" value="Chorismate lyase-like"/>
    <property type="match status" value="1"/>
</dbReference>